<evidence type="ECO:0000313" key="3">
    <source>
        <dbReference type="Proteomes" id="UP001603418"/>
    </source>
</evidence>
<evidence type="ECO:0000256" key="1">
    <source>
        <dbReference type="SAM" id="MobiDB-lite"/>
    </source>
</evidence>
<evidence type="ECO:0000313" key="2">
    <source>
        <dbReference type="EMBL" id="MFF9887162.1"/>
    </source>
</evidence>
<dbReference type="RefSeq" id="WP_030795423.1">
    <property type="nucleotide sequence ID" value="NZ_JBEYZS010000146.1"/>
</dbReference>
<accession>A0ABW6Z7M7</accession>
<dbReference type="Proteomes" id="UP001603418">
    <property type="component" value="Unassembled WGS sequence"/>
</dbReference>
<feature type="compositionally biased region" description="Acidic residues" evidence="1">
    <location>
        <begin position="51"/>
        <end position="63"/>
    </location>
</feature>
<gene>
    <name evidence="2" type="ORF">ACF1HC_37170</name>
</gene>
<reference evidence="2 3" key="1">
    <citation type="submission" date="2024-10" db="EMBL/GenBank/DDBJ databases">
        <title>The Natural Products Discovery Center: Release of the First 8490 Sequenced Strains for Exploring Actinobacteria Biosynthetic Diversity.</title>
        <authorList>
            <person name="Kalkreuter E."/>
            <person name="Kautsar S.A."/>
            <person name="Yang D."/>
            <person name="Bader C.D."/>
            <person name="Teijaro C.N."/>
            <person name="Fluegel L."/>
            <person name="Davis C.M."/>
            <person name="Simpson J.R."/>
            <person name="Lauterbach L."/>
            <person name="Steele A.D."/>
            <person name="Gui C."/>
            <person name="Meng S."/>
            <person name="Li G."/>
            <person name="Viehrig K."/>
            <person name="Ye F."/>
            <person name="Su P."/>
            <person name="Kiefer A.F."/>
            <person name="Nichols A."/>
            <person name="Cepeda A.J."/>
            <person name="Yan W."/>
            <person name="Fan B."/>
            <person name="Jiang Y."/>
            <person name="Adhikari A."/>
            <person name="Zheng C.-J."/>
            <person name="Schuster L."/>
            <person name="Cowan T.M."/>
            <person name="Smanski M.J."/>
            <person name="Chevrette M.G."/>
            <person name="De Carvalho L.P.S."/>
            <person name="Shen B."/>
        </authorList>
    </citation>
    <scope>NUCLEOTIDE SEQUENCE [LARGE SCALE GENOMIC DNA]</scope>
    <source>
        <strain evidence="2 3">NPDC013366</strain>
    </source>
</reference>
<feature type="region of interest" description="Disordered" evidence="1">
    <location>
        <begin position="32"/>
        <end position="63"/>
    </location>
</feature>
<keyword evidence="3" id="KW-1185">Reference proteome</keyword>
<feature type="compositionally biased region" description="Basic and acidic residues" evidence="1">
    <location>
        <begin position="32"/>
        <end position="47"/>
    </location>
</feature>
<dbReference type="EMBL" id="JBICBM010000026">
    <property type="protein sequence ID" value="MFF9887162.1"/>
    <property type="molecule type" value="Genomic_DNA"/>
</dbReference>
<sequence length="63" mass="6633">MAAGFGKQLPTVETAAVVHDELRRGDVDVRQRYVDHGGDPGPERRGCGADLIEEGGDDVGGDL</sequence>
<proteinExistence type="predicted"/>
<comment type="caution">
    <text evidence="2">The sequence shown here is derived from an EMBL/GenBank/DDBJ whole genome shotgun (WGS) entry which is preliminary data.</text>
</comment>
<organism evidence="2 3">
    <name type="scientific">Streptomyces eurythermus</name>
    <dbReference type="NCBI Taxonomy" id="42237"/>
    <lineage>
        <taxon>Bacteria</taxon>
        <taxon>Bacillati</taxon>
        <taxon>Actinomycetota</taxon>
        <taxon>Actinomycetes</taxon>
        <taxon>Kitasatosporales</taxon>
        <taxon>Streptomycetaceae</taxon>
        <taxon>Streptomyces</taxon>
    </lineage>
</organism>
<name>A0ABW6Z7M7_9ACTN</name>
<protein>
    <submittedName>
        <fullName evidence="2">Uncharacterized protein</fullName>
    </submittedName>
</protein>